<comment type="caution">
    <text evidence="3">The sequence shown here is derived from an EMBL/GenBank/DDBJ whole genome shotgun (WGS) entry which is preliminary data.</text>
</comment>
<name>A0A2S4HK92_9GAMM</name>
<evidence type="ECO:0000259" key="2">
    <source>
        <dbReference type="PROSITE" id="PS50110"/>
    </source>
</evidence>
<accession>A0A2S4HK92</accession>
<sequence>MDKLKSVVLIDDCKATNYIHRLIIEKYGFAEAITEFMNGKEAIDYLSTEVDGEFPTPELIFLDLNMPVMNGWEFLESYKHLPSNQQAGVVVVMLTTSLNPDDEAQADNIDGVKAFSSKPLTIEKLDGVLAEFYPRSVRELP</sequence>
<dbReference type="EMBL" id="PQGG01000006">
    <property type="protein sequence ID" value="POP54408.1"/>
    <property type="molecule type" value="Genomic_DNA"/>
</dbReference>
<keyword evidence="1" id="KW-0597">Phosphoprotein</keyword>
<evidence type="ECO:0000313" key="3">
    <source>
        <dbReference type="EMBL" id="POP54408.1"/>
    </source>
</evidence>
<dbReference type="PANTHER" id="PTHR44520">
    <property type="entry name" value="RESPONSE REGULATOR RCP1-RELATED"/>
    <property type="match status" value="1"/>
</dbReference>
<proteinExistence type="predicted"/>
<dbReference type="SUPFAM" id="SSF52172">
    <property type="entry name" value="CheY-like"/>
    <property type="match status" value="1"/>
</dbReference>
<gene>
    <name evidence="3" type="ORF">C0068_01780</name>
</gene>
<dbReference type="AlphaFoldDB" id="A0A2S4HK92"/>
<dbReference type="InterPro" id="IPR052893">
    <property type="entry name" value="TCS_response_regulator"/>
</dbReference>
<evidence type="ECO:0000313" key="4">
    <source>
        <dbReference type="Proteomes" id="UP000237222"/>
    </source>
</evidence>
<reference evidence="3" key="1">
    <citation type="submission" date="2018-01" db="EMBL/GenBank/DDBJ databases">
        <authorList>
            <person name="Yu X.-D."/>
        </authorList>
    </citation>
    <scope>NUCLEOTIDE SEQUENCE</scope>
    <source>
        <strain evidence="3">ZX-21</strain>
    </source>
</reference>
<feature type="domain" description="Response regulatory" evidence="2">
    <location>
        <begin position="6"/>
        <end position="133"/>
    </location>
</feature>
<dbReference type="PANTHER" id="PTHR44520:SF2">
    <property type="entry name" value="RESPONSE REGULATOR RCP1"/>
    <property type="match status" value="1"/>
</dbReference>
<protein>
    <submittedName>
        <fullName evidence="3">Response regulator</fullName>
    </submittedName>
</protein>
<evidence type="ECO:0000256" key="1">
    <source>
        <dbReference type="PROSITE-ProRule" id="PRU00169"/>
    </source>
</evidence>
<dbReference type="Proteomes" id="UP000237222">
    <property type="component" value="Unassembled WGS sequence"/>
</dbReference>
<dbReference type="Pfam" id="PF00072">
    <property type="entry name" value="Response_reg"/>
    <property type="match status" value="1"/>
</dbReference>
<organism evidence="3 4">
    <name type="scientific">Zhongshania marina</name>
    <dbReference type="NCBI Taxonomy" id="2304603"/>
    <lineage>
        <taxon>Bacteria</taxon>
        <taxon>Pseudomonadati</taxon>
        <taxon>Pseudomonadota</taxon>
        <taxon>Gammaproteobacteria</taxon>
        <taxon>Cellvibrionales</taxon>
        <taxon>Spongiibacteraceae</taxon>
        <taxon>Zhongshania</taxon>
    </lineage>
</organism>
<dbReference type="OrthoDB" id="9796655at2"/>
<dbReference type="InterPro" id="IPR001789">
    <property type="entry name" value="Sig_transdc_resp-reg_receiver"/>
</dbReference>
<dbReference type="PROSITE" id="PS50110">
    <property type="entry name" value="RESPONSE_REGULATORY"/>
    <property type="match status" value="1"/>
</dbReference>
<dbReference type="Gene3D" id="3.40.50.2300">
    <property type="match status" value="1"/>
</dbReference>
<dbReference type="SMART" id="SM00448">
    <property type="entry name" value="REC"/>
    <property type="match status" value="1"/>
</dbReference>
<dbReference type="InterPro" id="IPR011006">
    <property type="entry name" value="CheY-like_superfamily"/>
</dbReference>
<dbReference type="GO" id="GO:0000160">
    <property type="term" value="P:phosphorelay signal transduction system"/>
    <property type="evidence" value="ECO:0007669"/>
    <property type="project" value="InterPro"/>
</dbReference>
<feature type="modified residue" description="4-aspartylphosphate" evidence="1">
    <location>
        <position position="63"/>
    </location>
</feature>
<dbReference type="RefSeq" id="WP_103682780.1">
    <property type="nucleotide sequence ID" value="NZ_PQGG01000006.1"/>
</dbReference>